<proteinExistence type="predicted"/>
<reference evidence="1" key="1">
    <citation type="submission" date="2023-02" db="EMBL/GenBank/DDBJ databases">
        <title>Complete Genome Sequence of Bacillus cereus sensu lato isolate BC38B from pepper closely related to the Bacillus anthracis clade.</title>
        <authorList>
            <person name="Abdelli M."/>
            <person name="Cerar Kisek T."/>
            <person name="Falaise C."/>
            <person name="Cumont A."/>
            <person name="Giraud M."/>
            <person name="Chatoux J."/>
            <person name="Rogee S."/>
            <person name="Dadvisard M."/>
            <person name="Larigauderie G."/>
            <person name="Raynaud F."/>
            <person name="Godic Torkar K."/>
            <person name="Ramisse V."/>
        </authorList>
    </citation>
    <scope>NUCLEOTIDE SEQUENCE</scope>
    <source>
        <strain evidence="1">BC38B</strain>
    </source>
</reference>
<name>A0AAE9PAW4_BACCE</name>
<dbReference type="RefSeq" id="WP_264456830.1">
    <property type="nucleotide sequence ID" value="NZ_CP109872.2"/>
</dbReference>
<dbReference type="EMBL" id="CP109872">
    <property type="protein sequence ID" value="UYW68088.1"/>
    <property type="molecule type" value="Genomic_DNA"/>
</dbReference>
<organism evidence="1 2">
    <name type="scientific">Bacillus cereus</name>
    <dbReference type="NCBI Taxonomy" id="1396"/>
    <lineage>
        <taxon>Bacteria</taxon>
        <taxon>Bacillati</taxon>
        <taxon>Bacillota</taxon>
        <taxon>Bacilli</taxon>
        <taxon>Bacillales</taxon>
        <taxon>Bacillaceae</taxon>
        <taxon>Bacillus</taxon>
        <taxon>Bacillus cereus group</taxon>
    </lineage>
</organism>
<dbReference type="AlphaFoldDB" id="A0AAE9PAW4"/>
<accession>A0AAE9PAW4</accession>
<evidence type="ECO:0000313" key="2">
    <source>
        <dbReference type="Proteomes" id="UP001163707"/>
    </source>
</evidence>
<gene>
    <name evidence="1" type="ORF">OK229_20325</name>
</gene>
<protein>
    <recommendedName>
        <fullName evidence="3">Lipoprotein</fullName>
    </recommendedName>
</protein>
<dbReference type="Proteomes" id="UP001163707">
    <property type="component" value="Chromosome"/>
</dbReference>
<dbReference type="PROSITE" id="PS51257">
    <property type="entry name" value="PROKAR_LIPOPROTEIN"/>
    <property type="match status" value="1"/>
</dbReference>
<sequence>MIRNEKILLITLLVVLGLGSCTIYQIYKATHPYSEKEQNEMKEKASQSAIEYFKKEKNWDITVTKVEFSTDISRSRLEVSGYISGDKQKKVSASIDYSNDYTVGSISY</sequence>
<evidence type="ECO:0000313" key="1">
    <source>
        <dbReference type="EMBL" id="UYW68088.1"/>
    </source>
</evidence>
<evidence type="ECO:0008006" key="3">
    <source>
        <dbReference type="Google" id="ProtNLM"/>
    </source>
</evidence>